<gene>
    <name evidence="5" type="ORF">FH972_003827</name>
</gene>
<feature type="compositionally biased region" description="Basic and acidic residues" evidence="2">
    <location>
        <begin position="155"/>
        <end position="184"/>
    </location>
</feature>
<evidence type="ECO:0000259" key="4">
    <source>
        <dbReference type="Pfam" id="PF22910"/>
    </source>
</evidence>
<feature type="region of interest" description="Disordered" evidence="2">
    <location>
        <begin position="729"/>
        <end position="754"/>
    </location>
</feature>
<evidence type="ECO:0000256" key="1">
    <source>
        <dbReference type="SAM" id="Coils"/>
    </source>
</evidence>
<dbReference type="PANTHER" id="PTHR31105:SF58">
    <property type="entry name" value="G-LIKE PROTEIN, PUTATIVE (DUF3133)-RELATED"/>
    <property type="match status" value="1"/>
</dbReference>
<feature type="compositionally biased region" description="Basic and acidic residues" evidence="2">
    <location>
        <begin position="42"/>
        <end position="59"/>
    </location>
</feature>
<dbReference type="InterPro" id="IPR021480">
    <property type="entry name" value="Zinc_ribbon_12"/>
</dbReference>
<dbReference type="OrthoDB" id="2020426at2759"/>
<evidence type="ECO:0000256" key="2">
    <source>
        <dbReference type="SAM" id="MobiDB-lite"/>
    </source>
</evidence>
<reference evidence="5 6" key="1">
    <citation type="submission" date="2019-06" db="EMBL/GenBank/DDBJ databases">
        <title>A chromosomal-level reference genome of Carpinus fangiana (Coryloideae, Betulaceae).</title>
        <authorList>
            <person name="Yang X."/>
            <person name="Wang Z."/>
            <person name="Zhang L."/>
            <person name="Hao G."/>
            <person name="Liu J."/>
            <person name="Yang Y."/>
        </authorList>
    </citation>
    <scope>NUCLEOTIDE SEQUENCE [LARGE SCALE GENOMIC DNA]</scope>
    <source>
        <strain evidence="5">Cfa_2016G</strain>
        <tissue evidence="5">Leaf</tissue>
    </source>
</reference>
<dbReference type="Pfam" id="PF11331">
    <property type="entry name" value="Zn_ribbon_12"/>
    <property type="match status" value="1"/>
</dbReference>
<dbReference type="EMBL" id="CM017321">
    <property type="protein sequence ID" value="KAE7999389.1"/>
    <property type="molecule type" value="Genomic_DNA"/>
</dbReference>
<evidence type="ECO:0000313" key="6">
    <source>
        <dbReference type="Proteomes" id="UP000327013"/>
    </source>
</evidence>
<dbReference type="Pfam" id="PF22910">
    <property type="entry name" value="EDR4-like_1st"/>
    <property type="match status" value="1"/>
</dbReference>
<feature type="compositionally biased region" description="Basic and acidic residues" evidence="2">
    <location>
        <begin position="739"/>
        <end position="748"/>
    </location>
</feature>
<dbReference type="PANTHER" id="PTHR31105">
    <property type="entry name" value="EXTRA-LARGE G-PROTEIN-LIKE"/>
    <property type="match status" value="1"/>
</dbReference>
<dbReference type="Proteomes" id="UP000327013">
    <property type="component" value="Chromosome 1"/>
</dbReference>
<dbReference type="InterPro" id="IPR040244">
    <property type="entry name" value="EDR4-like"/>
</dbReference>
<dbReference type="InterPro" id="IPR055126">
    <property type="entry name" value="EDR4-like_N"/>
</dbReference>
<feature type="compositionally biased region" description="Basic and acidic residues" evidence="2">
    <location>
        <begin position="215"/>
        <end position="224"/>
    </location>
</feature>
<feature type="region of interest" description="Disordered" evidence="2">
    <location>
        <begin position="42"/>
        <end position="97"/>
    </location>
</feature>
<feature type="compositionally biased region" description="Polar residues" evidence="2">
    <location>
        <begin position="729"/>
        <end position="738"/>
    </location>
</feature>
<evidence type="ECO:0000259" key="3">
    <source>
        <dbReference type="Pfam" id="PF11331"/>
    </source>
</evidence>
<feature type="compositionally biased region" description="Basic and acidic residues" evidence="2">
    <location>
        <begin position="82"/>
        <end position="97"/>
    </location>
</feature>
<dbReference type="GO" id="GO:1900150">
    <property type="term" value="P:regulation of defense response to fungus"/>
    <property type="evidence" value="ECO:0007669"/>
    <property type="project" value="InterPro"/>
</dbReference>
<accession>A0A5N6QL58</accession>
<name>A0A5N6QL58_9ROSI</name>
<feature type="compositionally biased region" description="Polar residues" evidence="2">
    <location>
        <begin position="203"/>
        <end position="214"/>
    </location>
</feature>
<feature type="coiled-coil region" evidence="1">
    <location>
        <begin position="226"/>
        <end position="253"/>
    </location>
</feature>
<sequence length="925" mass="102297">MADSAKVRLVLCPKCENLLPELADYSVYQCGGCGAVLRAKKENREGDGLSEKSDEERLGELPAKSENSSNKGMIDLSDTSDTDVKPDGDSLKCVQRDSKKDDVAYAERYGNESKFATDNWVTETGLDMNTKRDELGEAMGREQGELNSEIGSMGRFEKSGRMSEWKMGERREMEGFRRNPRSDVEGVGFSTSNYPDEGPSNYKLDSSYSFGESSRNPDDPDGANRVKYLEQDRAELLRKLDELKDQLNQSCNVGDKPKERVPLDGWMAPPDPYGGPDNWFQNGSSVSNRAPMQFSGPDKHGAGHPCSNHWPDLFPCTNRHEMAMHSFFPQMHNPNHNPGYGDPFGPEMLRRAPHQLPGQYPPQPLHPYFSGQYIDSNPNSFEPYPANSMFHHPSCSCLHCYDKIQRVSAPVPPPSFCNKRFPDVPNNPVMYHHQKPGAFGPLGHNSRSIIPPPSSISDPQRHARWPSGLNSEMGGFVRCHPRRVVLASGAHYCRPIANGAPFVTCYNCFELLQLPKKVLLTMKNQQKMRCGACSAVINFAVINKKLVLSVHSQTKDIPIDVDGSSNEVVKDSASHFLGHMNLNSSNFSSDDYDISGYDFHSIDREPVSLSTGPGLNSINAHKMGSFLSSSPSTSEDENGPEVLIASNEVNNSSQQPTRAVLSPPPPGSPLQEHFDYSSNNNAVDRFGKGNRSSRSDQEKVKPHKAASRQNSLKEASLATEMEVSFNEYSNTGVSQDSGDASREDDQPRNNKGGESFFANIIKKSFKDFSRSNQTDERHRSNVSVNGHLIPERVVKKAEKLAGPIQPGKYWYDFRAGFWGIVGGPCLGIIPPFIEEFNYPIPENCAGGNTGVFVNGRELHQKDLNLLSNRGLPTGRDRSYIIEISGRVLDEDTGEELDSLGKLAPTVEKAKHGFGMKPPRGAAVNQ</sequence>
<feature type="region of interest" description="Disordered" evidence="2">
    <location>
        <begin position="649"/>
        <end position="714"/>
    </location>
</feature>
<keyword evidence="6" id="KW-1185">Reference proteome</keyword>
<feature type="domain" description="Probable zinc-ribbon" evidence="3">
    <location>
        <begin position="497"/>
        <end position="541"/>
    </location>
</feature>
<keyword evidence="1" id="KW-0175">Coiled coil</keyword>
<organism evidence="5 6">
    <name type="scientific">Carpinus fangiana</name>
    <dbReference type="NCBI Taxonomy" id="176857"/>
    <lineage>
        <taxon>Eukaryota</taxon>
        <taxon>Viridiplantae</taxon>
        <taxon>Streptophyta</taxon>
        <taxon>Embryophyta</taxon>
        <taxon>Tracheophyta</taxon>
        <taxon>Spermatophyta</taxon>
        <taxon>Magnoliopsida</taxon>
        <taxon>eudicotyledons</taxon>
        <taxon>Gunneridae</taxon>
        <taxon>Pentapetalae</taxon>
        <taxon>rosids</taxon>
        <taxon>fabids</taxon>
        <taxon>Fagales</taxon>
        <taxon>Betulaceae</taxon>
        <taxon>Carpinus</taxon>
    </lineage>
</organism>
<proteinExistence type="predicted"/>
<evidence type="ECO:0000313" key="5">
    <source>
        <dbReference type="EMBL" id="KAE7999389.1"/>
    </source>
</evidence>
<feature type="region of interest" description="Disordered" evidence="2">
    <location>
        <begin position="140"/>
        <end position="224"/>
    </location>
</feature>
<dbReference type="AlphaFoldDB" id="A0A5N6QL58"/>
<feature type="domain" description="Enhanced disease resistance 4-like N-terminal" evidence="4">
    <location>
        <begin position="6"/>
        <end position="39"/>
    </location>
</feature>
<protein>
    <submittedName>
        <fullName evidence="5">Uncharacterized protein</fullName>
    </submittedName>
</protein>